<organism evidence="3 4">
    <name type="scientific">Haemophilus parainfluenzae ATCC 33392</name>
    <dbReference type="NCBI Taxonomy" id="888828"/>
    <lineage>
        <taxon>Bacteria</taxon>
        <taxon>Pseudomonadati</taxon>
        <taxon>Pseudomonadota</taxon>
        <taxon>Gammaproteobacteria</taxon>
        <taxon>Pasteurellales</taxon>
        <taxon>Pasteurellaceae</taxon>
        <taxon>Haemophilus</taxon>
    </lineage>
</organism>
<evidence type="ECO:0000259" key="2">
    <source>
        <dbReference type="Pfam" id="PF14326"/>
    </source>
</evidence>
<dbReference type="Gene3D" id="1.10.101.10">
    <property type="entry name" value="PGBD-like superfamily/PGBD"/>
    <property type="match status" value="1"/>
</dbReference>
<dbReference type="Pfam" id="PF01471">
    <property type="entry name" value="PG_binding_1"/>
    <property type="match status" value="1"/>
</dbReference>
<name>A0ABD7ZFK8_HAEPA</name>
<dbReference type="InterPro" id="IPR036365">
    <property type="entry name" value="PGBD-like_sf"/>
</dbReference>
<dbReference type="RefSeq" id="WP_232620859.1">
    <property type="nucleotide sequence ID" value="NZ_AFQS01000018.1"/>
</dbReference>
<sequence length="525" mass="57171">MKFSRTIISYVLISNLVGCSLSATNLKEDRPYIGSTTTHNLPAVEPVRSISSFSDSLNCMDDLLRQSNIGETVIAVKTIKDPSTKAGVAASEMIMTALSQMSKISGAFKVADFEIDPLKQDTVQTLTNLLLPTGSMQIPAPQLYISGAVSYVDQNVLRKSNSLGLSYAEDGELGISGDLMTTALGLELHMGDFLTRTLYPGIDSSNEIVAAGKGFGLDAGAKIKKTGVQFSLERALSQGLGGSMRTLVDLGTIELVGKLTKVPYWQCLSLDQAHPEFQRELLDWYGGMGDSSKVKFFQTGLKNLGYYSGKVDGKSSKEFRDALSAFQKDNKATPSGFINFESYERLMKNYVKTDANGNFKKVGVEASDDKEDQPRGGYPVLNSDKDAPINVGINLNKSSYRRGDALELDVNVDRDSTYLACFYQDASKSITQVYPNPIQGEGITSKNNPLKIPGSDAFTLSLNEKGKESVMCMASYYSVSDKLQSNFGDALNPLKVKDMNELSEQLKTIFGDDLKGIQTVSYQVK</sequence>
<dbReference type="InterPro" id="IPR002477">
    <property type="entry name" value="Peptidoglycan-bd-like"/>
</dbReference>
<protein>
    <submittedName>
        <fullName evidence="3">DUF4384 domain-containing protein</fullName>
    </submittedName>
</protein>
<dbReference type="AlphaFoldDB" id="A0ABD7ZFK8"/>
<evidence type="ECO:0000259" key="1">
    <source>
        <dbReference type="Pfam" id="PF01471"/>
    </source>
</evidence>
<dbReference type="InterPro" id="IPR036366">
    <property type="entry name" value="PGBDSf"/>
</dbReference>
<dbReference type="Pfam" id="PF14326">
    <property type="entry name" value="DUF4384"/>
    <property type="match status" value="1"/>
</dbReference>
<feature type="domain" description="Peptidoglycan binding-like" evidence="1">
    <location>
        <begin position="292"/>
        <end position="341"/>
    </location>
</feature>
<evidence type="ECO:0000313" key="4">
    <source>
        <dbReference type="Proteomes" id="UP001242781"/>
    </source>
</evidence>
<accession>A0ABD7ZFK8</accession>
<dbReference type="SUPFAM" id="SSF47090">
    <property type="entry name" value="PGBD-like"/>
    <property type="match status" value="1"/>
</dbReference>
<gene>
    <name evidence="3" type="ORF">RDV53_07495</name>
</gene>
<proteinExistence type="predicted"/>
<dbReference type="EMBL" id="CP133470">
    <property type="protein sequence ID" value="WMS23281.1"/>
    <property type="molecule type" value="Genomic_DNA"/>
</dbReference>
<feature type="domain" description="DUF4384" evidence="2">
    <location>
        <begin position="399"/>
        <end position="475"/>
    </location>
</feature>
<dbReference type="GeneID" id="93297335"/>
<evidence type="ECO:0000313" key="3">
    <source>
        <dbReference type="EMBL" id="WMS23281.1"/>
    </source>
</evidence>
<dbReference type="InterPro" id="IPR025493">
    <property type="entry name" value="DUF4384"/>
</dbReference>
<dbReference type="Gene3D" id="3.40.50.10610">
    <property type="entry name" value="ABC-type transport auxiliary lipoprotein component"/>
    <property type="match status" value="1"/>
</dbReference>
<dbReference type="Proteomes" id="UP001242781">
    <property type="component" value="Chromosome"/>
</dbReference>
<reference evidence="3 4" key="1">
    <citation type="submission" date="2023-08" db="EMBL/GenBank/DDBJ databases">
        <title>Haemophilus_parainfluenzae_DSM 8978_complete_genome_hifiasm_Zymo_Research_D6332.</title>
        <authorList>
            <person name="Damerum A."/>
        </authorList>
    </citation>
    <scope>NUCLEOTIDE SEQUENCE [LARGE SCALE GENOMIC DNA]</scope>
    <source>
        <strain evidence="3 4">DSM 8978</strain>
    </source>
</reference>